<organism evidence="1 2">
    <name type="scientific">Fervidicoccus fontis</name>
    <dbReference type="NCBI Taxonomy" id="683846"/>
    <lineage>
        <taxon>Archaea</taxon>
        <taxon>Thermoproteota</taxon>
        <taxon>Thermoprotei</taxon>
        <taxon>Fervidicoccales</taxon>
        <taxon>Fervidicoccaceae</taxon>
        <taxon>Fervidicoccus</taxon>
    </lineage>
</organism>
<evidence type="ECO:0000313" key="2">
    <source>
        <dbReference type="Proteomes" id="UP000652307"/>
    </source>
</evidence>
<name>A0A843A5L8_9CREN</name>
<dbReference type="GeneID" id="43501077"/>
<reference evidence="1" key="1">
    <citation type="submission" date="2020-10" db="EMBL/GenBank/DDBJ databases">
        <title>Fervidococcus fontis strain 3639Fd - the first crenarchaeon capable of growth on lipids.</title>
        <authorList>
            <person name="Kochetkova T.V."/>
            <person name="Elcheninov A.G."/>
            <person name="Toschakov S.V."/>
            <person name="Kublanov I.V."/>
        </authorList>
    </citation>
    <scope>NUCLEOTIDE SEQUENCE</scope>
    <source>
        <strain evidence="1">3639Fd</strain>
    </source>
</reference>
<evidence type="ECO:0000313" key="1">
    <source>
        <dbReference type="EMBL" id="MBE9390578.1"/>
    </source>
</evidence>
<dbReference type="Proteomes" id="UP000652307">
    <property type="component" value="Unassembled WGS sequence"/>
</dbReference>
<protein>
    <submittedName>
        <fullName evidence="1">Uncharacterized protein</fullName>
    </submittedName>
</protein>
<dbReference type="RefSeq" id="WP_014558347.1">
    <property type="nucleotide sequence ID" value="NZ_DSFH01000039.1"/>
</dbReference>
<gene>
    <name evidence="1" type="ORF">IOK49_00545</name>
</gene>
<dbReference type="EMBL" id="JADEZV010000001">
    <property type="protein sequence ID" value="MBE9390578.1"/>
    <property type="molecule type" value="Genomic_DNA"/>
</dbReference>
<dbReference type="AlphaFoldDB" id="A0A843A5L8"/>
<sequence>MKGPYSTIPFTSLGGGRDRLKDKRLVHKLEGGKEMLNWERDDYTF</sequence>
<proteinExistence type="predicted"/>
<accession>A0A843A5L8</accession>
<comment type="caution">
    <text evidence="1">The sequence shown here is derived from an EMBL/GenBank/DDBJ whole genome shotgun (WGS) entry which is preliminary data.</text>
</comment>